<dbReference type="AlphaFoldDB" id="A0A974NN42"/>
<sequence length="379" mass="44719">MKLKSCFLHLLKSPEYESVLSVEEYENLKRELMYEYEQPSMQSIALLPNEFRIIKDIRNETAKYNRNNLTRTEAYLTFYKKHPEIHWALLAHMVSRNGGYHMTDLKGDLMNHLFKEADRRKFFRFLEDANAAIFADAYPQLLLYSYAVNQSFDLRKFLTIFHVSRFMRPIWEQFSHKKNSTLLTIALIINEQQMLEERLLTRPPHSQLLKRLDFQLQENLGFTMVLFPYEQKKDTLTRMTGLVVKRFADLKSRILIGKKLYSLLFQDLQVLKGVLEFCRDVPHSGSRADYWSGVFSTKNRNRVYSPVLGDAWSDATLSYVPKNDWFVTDQSIKDVQSYPKVKRTDLTKQAYEQINMLQMINKTSQLITAENRETARSGQ</sequence>
<accession>A0A974NN42</accession>
<evidence type="ECO:0000313" key="1">
    <source>
        <dbReference type="EMBL" id="QQT01011.1"/>
    </source>
</evidence>
<dbReference type="EMBL" id="CP068053">
    <property type="protein sequence ID" value="QQT01011.1"/>
    <property type="molecule type" value="Genomic_DNA"/>
</dbReference>
<reference evidence="1 2" key="1">
    <citation type="submission" date="2021-01" db="EMBL/GenBank/DDBJ databases">
        <title>FDA dAtabase for Regulatory Grade micrObial Sequences (FDA-ARGOS): Supporting development and validation of Infectious Disease Dx tests.</title>
        <authorList>
            <person name="Nelson B."/>
            <person name="Plummer A."/>
            <person name="Tallon L."/>
            <person name="Sadzewicz L."/>
            <person name="Zhao X."/>
            <person name="Boylan J."/>
            <person name="Ott S."/>
            <person name="Bowen H."/>
            <person name="Vavikolanu K."/>
            <person name="Mehta A."/>
            <person name="Aluvathingal J."/>
            <person name="Nadendla S."/>
            <person name="Myers T."/>
            <person name="Yan Y."/>
            <person name="Sichtig H."/>
        </authorList>
    </citation>
    <scope>NUCLEOTIDE SEQUENCE [LARGE SCALE GENOMIC DNA]</scope>
    <source>
        <strain evidence="1 2">FDAARGOS_1161</strain>
    </source>
</reference>
<keyword evidence="2" id="KW-1185">Reference proteome</keyword>
<dbReference type="InterPro" id="IPR019658">
    <property type="entry name" value="DUF2515"/>
</dbReference>
<organism evidence="1 2">
    <name type="scientific">Peribacillus psychrosaccharolyticus</name>
    <name type="common">Bacillus psychrosaccharolyticus</name>
    <dbReference type="NCBI Taxonomy" id="1407"/>
    <lineage>
        <taxon>Bacteria</taxon>
        <taxon>Bacillati</taxon>
        <taxon>Bacillota</taxon>
        <taxon>Bacilli</taxon>
        <taxon>Bacillales</taxon>
        <taxon>Bacillaceae</taxon>
        <taxon>Peribacillus</taxon>
    </lineage>
</organism>
<dbReference type="Pfam" id="PF10720">
    <property type="entry name" value="DUF2515"/>
    <property type="match status" value="1"/>
</dbReference>
<dbReference type="KEGG" id="ppsr:I6J18_03645"/>
<protein>
    <submittedName>
        <fullName evidence="1">DUF2515 family protein</fullName>
    </submittedName>
</protein>
<name>A0A974NN42_PERPY</name>
<dbReference type="Proteomes" id="UP000595254">
    <property type="component" value="Chromosome"/>
</dbReference>
<gene>
    <name evidence="1" type="ORF">I6J18_03645</name>
</gene>
<evidence type="ECO:0000313" key="2">
    <source>
        <dbReference type="Proteomes" id="UP000595254"/>
    </source>
</evidence>
<proteinExistence type="predicted"/>
<dbReference type="RefSeq" id="WP_201647886.1">
    <property type="nucleotide sequence ID" value="NZ_CP068053.1"/>
</dbReference>